<accession>A0A8K0UJS0</accession>
<reference evidence="3" key="1">
    <citation type="journal article" date="2021" name="New Phytol.">
        <title>Evolutionary innovations through gain and loss of genes in the ectomycorrhizal Boletales.</title>
        <authorList>
            <person name="Wu G."/>
            <person name="Miyauchi S."/>
            <person name="Morin E."/>
            <person name="Kuo A."/>
            <person name="Drula E."/>
            <person name="Varga T."/>
            <person name="Kohler A."/>
            <person name="Feng B."/>
            <person name="Cao Y."/>
            <person name="Lipzen A."/>
            <person name="Daum C."/>
            <person name="Hundley H."/>
            <person name="Pangilinan J."/>
            <person name="Johnson J."/>
            <person name="Barry K."/>
            <person name="LaButti K."/>
            <person name="Ng V."/>
            <person name="Ahrendt S."/>
            <person name="Min B."/>
            <person name="Choi I.G."/>
            <person name="Park H."/>
            <person name="Plett J.M."/>
            <person name="Magnuson J."/>
            <person name="Spatafora J.W."/>
            <person name="Nagy L.G."/>
            <person name="Henrissat B."/>
            <person name="Grigoriev I.V."/>
            <person name="Yang Z.L."/>
            <person name="Xu J."/>
            <person name="Martin F.M."/>
        </authorList>
    </citation>
    <scope>NUCLEOTIDE SEQUENCE</scope>
    <source>
        <strain evidence="3">KKN 215</strain>
    </source>
</reference>
<gene>
    <name evidence="3" type="ORF">BXZ70DRAFT_898517</name>
</gene>
<evidence type="ECO:0000259" key="2">
    <source>
        <dbReference type="Pfam" id="PF17667"/>
    </source>
</evidence>
<evidence type="ECO:0000256" key="1">
    <source>
        <dbReference type="SAM" id="MobiDB-lite"/>
    </source>
</evidence>
<proteinExistence type="predicted"/>
<dbReference type="AlphaFoldDB" id="A0A8K0UJS0"/>
<feature type="region of interest" description="Disordered" evidence="1">
    <location>
        <begin position="1"/>
        <end position="30"/>
    </location>
</feature>
<feature type="region of interest" description="Disordered" evidence="1">
    <location>
        <begin position="876"/>
        <end position="949"/>
    </location>
</feature>
<dbReference type="Pfam" id="PF17667">
    <property type="entry name" value="Pkinase_fungal"/>
    <property type="match status" value="1"/>
</dbReference>
<feature type="compositionally biased region" description="Basic and acidic residues" evidence="1">
    <location>
        <begin position="13"/>
        <end position="24"/>
    </location>
</feature>
<dbReference type="InterPro" id="IPR040976">
    <property type="entry name" value="Pkinase_fungal"/>
</dbReference>
<sequence>MSSPALFDGAAENLHDTPSRRERLTLGPASAIPEQSARSMANRIEDEIPGNFQIADGDSFYSTLLFLDGDIIDRTTTQFTRNGGLASLGTFPWDETDDTQTHLEADMYAPFISLANTILRCAVREGHHVHSHWISRANHYPKALDEDSSLLRPDGSCALGDQTGYYAALDILESLESDDDSGGPSSLEQVKKLEKTATLWWLRVVAPIEMKPVRDAESVRVGSAQLLRYMRLVLRNQLDRQFVFGILVCGHYMRVFFCDRSGLLTTTEWIDLHNPETFVHVILALSSIKVSKLGWDETMKLHRQSVSLPSRLQFEFSTDPCVRLADYGKSSYETQWAIFVPDEKGSQTGKWYVTVRALSLSQAEVMAGRATVVWLVKELNDDLRTVLKSAWSRAGSYFQTEKDLRGDVDLKHVVDIQISVPVGLQTIRTTKTSSAIRGKIQGYESTWKDGVGFSEKVPTGKRKAVPEDFGDMSGHRTASERNDGVASTVISRVLTRTVMRTYGWSIKFFKDRAELVTVLRDTVVAGHRELYFKRMVVHRDASTGNIMISVVGRDVTNTQGVLIDLDHAKKADERCTVNMDKLEWEDYQRWLQAKYKLLKDVHLVRKLWQRCQGDEVQTLALMEWSTSRVNAFEHWRGIDNSKWDTNSHLSQGTLPFISFEVLTSPTRPYPTKSLNFRSDIIEASPVHGAIHDLESLFWIFLYLCLTRAGPGGARRKEFYQSPVGRAPDDPVAQLHTAVWRLFENTSEGLAKNKLHLFQHPHLLKEFLIPLMDEYFAPLHQLLIDWWDLLRWSYHTYDDLEQGLIHLKLISLLSKAVEELKESRVDEWDVERNDAVREMTETELERRRVDLERYWSFPAPYDPCAAPRVALEPVSNAASPKAARGGTQIAGGSSTAAAHPESPTPRSGPARKKHRGMTDTLSGHRKGEEDNAGEESNSMSVDVIKQPVFK</sequence>
<dbReference type="PANTHER" id="PTHR38248">
    <property type="entry name" value="FUNK1 6"/>
    <property type="match status" value="1"/>
</dbReference>
<dbReference type="OrthoDB" id="312874at2759"/>
<organism evidence="3 4">
    <name type="scientific">Cristinia sonorae</name>
    <dbReference type="NCBI Taxonomy" id="1940300"/>
    <lineage>
        <taxon>Eukaryota</taxon>
        <taxon>Fungi</taxon>
        <taxon>Dikarya</taxon>
        <taxon>Basidiomycota</taxon>
        <taxon>Agaricomycotina</taxon>
        <taxon>Agaricomycetes</taxon>
        <taxon>Agaricomycetidae</taxon>
        <taxon>Agaricales</taxon>
        <taxon>Pleurotineae</taxon>
        <taxon>Stephanosporaceae</taxon>
        <taxon>Cristinia</taxon>
    </lineage>
</organism>
<evidence type="ECO:0000313" key="3">
    <source>
        <dbReference type="EMBL" id="KAH8091842.1"/>
    </source>
</evidence>
<feature type="domain" description="Fungal-type protein kinase" evidence="2">
    <location>
        <begin position="190"/>
        <end position="573"/>
    </location>
</feature>
<keyword evidence="4" id="KW-1185">Reference proteome</keyword>
<dbReference type="PANTHER" id="PTHR38248:SF2">
    <property type="entry name" value="FUNK1 11"/>
    <property type="match status" value="1"/>
</dbReference>
<dbReference type="Proteomes" id="UP000813824">
    <property type="component" value="Unassembled WGS sequence"/>
</dbReference>
<protein>
    <recommendedName>
        <fullName evidence="2">Fungal-type protein kinase domain-containing protein</fullName>
    </recommendedName>
</protein>
<comment type="caution">
    <text evidence="3">The sequence shown here is derived from an EMBL/GenBank/DDBJ whole genome shotgun (WGS) entry which is preliminary data.</text>
</comment>
<evidence type="ECO:0000313" key="4">
    <source>
        <dbReference type="Proteomes" id="UP000813824"/>
    </source>
</evidence>
<dbReference type="EMBL" id="JAEVFJ010000034">
    <property type="protein sequence ID" value="KAH8091842.1"/>
    <property type="molecule type" value="Genomic_DNA"/>
</dbReference>
<name>A0A8K0UJS0_9AGAR</name>